<dbReference type="SUPFAM" id="SSF55729">
    <property type="entry name" value="Acyl-CoA N-acyltransferases (Nat)"/>
    <property type="match status" value="1"/>
</dbReference>
<dbReference type="OrthoDB" id="1452841at2"/>
<dbReference type="Proteomes" id="UP000184368">
    <property type="component" value="Unassembled WGS sequence"/>
</dbReference>
<dbReference type="PANTHER" id="PTHR42791:SF1">
    <property type="entry name" value="N-ACETYLTRANSFERASE DOMAIN-CONTAINING PROTEIN"/>
    <property type="match status" value="1"/>
</dbReference>
<protein>
    <submittedName>
        <fullName evidence="2">Acetyltransferase (GNAT) family protein</fullName>
    </submittedName>
</protein>
<sequence>MIKAVYSDKAAVVQILTESFKENKSVNYIIPQDGDRTTRIRSLMEYSFDLCFHFGKVLLSQDRKCCALLLHPDKKKSNLKTTLLDLKLITKGIGLGNVRKTLSREAFIKQFHPKAPFAYLWFIGTDPAHQGKGIGSELLQQIIEASRQDQRPVYLETSTQRNIKFYKDAGFSVYNESMRFGYPLYFLSNN</sequence>
<evidence type="ECO:0000313" key="3">
    <source>
        <dbReference type="Proteomes" id="UP000184368"/>
    </source>
</evidence>
<dbReference type="GO" id="GO:0016747">
    <property type="term" value="F:acyltransferase activity, transferring groups other than amino-acyl groups"/>
    <property type="evidence" value="ECO:0007669"/>
    <property type="project" value="InterPro"/>
</dbReference>
<dbReference type="InterPro" id="IPR052523">
    <property type="entry name" value="Trichothecene_AcTrans"/>
</dbReference>
<gene>
    <name evidence="2" type="ORF">SAMN05444008_12013</name>
</gene>
<evidence type="ECO:0000313" key="2">
    <source>
        <dbReference type="EMBL" id="SHG18152.1"/>
    </source>
</evidence>
<dbReference type="PANTHER" id="PTHR42791">
    <property type="entry name" value="GNAT FAMILY ACETYLTRANSFERASE"/>
    <property type="match status" value="1"/>
</dbReference>
<evidence type="ECO:0000259" key="1">
    <source>
        <dbReference type="PROSITE" id="PS51186"/>
    </source>
</evidence>
<feature type="domain" description="N-acetyltransferase" evidence="1">
    <location>
        <begin position="38"/>
        <end position="190"/>
    </location>
</feature>
<accession>A0A1M5HQM5</accession>
<dbReference type="CDD" id="cd04301">
    <property type="entry name" value="NAT_SF"/>
    <property type="match status" value="1"/>
</dbReference>
<keyword evidence="2" id="KW-0808">Transferase</keyword>
<dbReference type="EMBL" id="FQUO01000020">
    <property type="protein sequence ID" value="SHG18152.1"/>
    <property type="molecule type" value="Genomic_DNA"/>
</dbReference>
<dbReference type="InterPro" id="IPR016181">
    <property type="entry name" value="Acyl_CoA_acyltransferase"/>
</dbReference>
<dbReference type="RefSeq" id="WP_073047380.1">
    <property type="nucleotide sequence ID" value="NZ_FQUO01000020.1"/>
</dbReference>
<dbReference type="InterPro" id="IPR000182">
    <property type="entry name" value="GNAT_dom"/>
</dbReference>
<dbReference type="PROSITE" id="PS51186">
    <property type="entry name" value="GNAT"/>
    <property type="match status" value="1"/>
</dbReference>
<dbReference type="AlphaFoldDB" id="A0A1M5HQM5"/>
<proteinExistence type="predicted"/>
<organism evidence="2 3">
    <name type="scientific">Cnuella takakiae</name>
    <dbReference type="NCBI Taxonomy" id="1302690"/>
    <lineage>
        <taxon>Bacteria</taxon>
        <taxon>Pseudomonadati</taxon>
        <taxon>Bacteroidota</taxon>
        <taxon>Chitinophagia</taxon>
        <taxon>Chitinophagales</taxon>
        <taxon>Chitinophagaceae</taxon>
        <taxon>Cnuella</taxon>
    </lineage>
</organism>
<reference evidence="2 3" key="1">
    <citation type="submission" date="2016-11" db="EMBL/GenBank/DDBJ databases">
        <authorList>
            <person name="Jaros S."/>
            <person name="Januszkiewicz K."/>
            <person name="Wedrychowicz H."/>
        </authorList>
    </citation>
    <scope>NUCLEOTIDE SEQUENCE [LARGE SCALE GENOMIC DNA]</scope>
    <source>
        <strain evidence="2 3">DSM 26897</strain>
    </source>
</reference>
<dbReference type="Pfam" id="PF00583">
    <property type="entry name" value="Acetyltransf_1"/>
    <property type="match status" value="1"/>
</dbReference>
<dbReference type="STRING" id="1302690.BUE76_00395"/>
<name>A0A1M5HQM5_9BACT</name>
<keyword evidence="3" id="KW-1185">Reference proteome</keyword>
<dbReference type="Gene3D" id="3.40.630.30">
    <property type="match status" value="1"/>
</dbReference>